<accession>A0A5J5BZ90</accession>
<dbReference type="Proteomes" id="UP000325577">
    <property type="component" value="Linkage Group LG1"/>
</dbReference>
<protein>
    <submittedName>
        <fullName evidence="1">Uncharacterized protein</fullName>
    </submittedName>
</protein>
<evidence type="ECO:0000313" key="1">
    <source>
        <dbReference type="EMBL" id="KAA8547190.1"/>
    </source>
</evidence>
<sequence>MDFAYKGCHPPAQLAAMAATSQDIAPDHQTWLADSGANNHITVDLSNLQISEPYHGENEVAVGQPHGADFFTRAK</sequence>
<name>A0A5J5BZ90_9ASTE</name>
<keyword evidence="2" id="KW-1185">Reference proteome</keyword>
<reference evidence="1 2" key="1">
    <citation type="submission" date="2019-09" db="EMBL/GenBank/DDBJ databases">
        <title>A chromosome-level genome assembly of the Chinese tupelo Nyssa sinensis.</title>
        <authorList>
            <person name="Yang X."/>
            <person name="Kang M."/>
            <person name="Yang Y."/>
            <person name="Xiong H."/>
            <person name="Wang M."/>
            <person name="Zhang Z."/>
            <person name="Wang Z."/>
            <person name="Wu H."/>
            <person name="Ma T."/>
            <person name="Liu J."/>
            <person name="Xi Z."/>
        </authorList>
    </citation>
    <scope>NUCLEOTIDE SEQUENCE [LARGE SCALE GENOMIC DNA]</scope>
    <source>
        <strain evidence="1">J267</strain>
        <tissue evidence="1">Leaf</tissue>
    </source>
</reference>
<gene>
    <name evidence="1" type="ORF">F0562_003601</name>
</gene>
<proteinExistence type="predicted"/>
<organism evidence="1 2">
    <name type="scientific">Nyssa sinensis</name>
    <dbReference type="NCBI Taxonomy" id="561372"/>
    <lineage>
        <taxon>Eukaryota</taxon>
        <taxon>Viridiplantae</taxon>
        <taxon>Streptophyta</taxon>
        <taxon>Embryophyta</taxon>
        <taxon>Tracheophyta</taxon>
        <taxon>Spermatophyta</taxon>
        <taxon>Magnoliopsida</taxon>
        <taxon>eudicotyledons</taxon>
        <taxon>Gunneridae</taxon>
        <taxon>Pentapetalae</taxon>
        <taxon>asterids</taxon>
        <taxon>Cornales</taxon>
        <taxon>Nyssaceae</taxon>
        <taxon>Nyssa</taxon>
    </lineage>
</organism>
<evidence type="ECO:0000313" key="2">
    <source>
        <dbReference type="Proteomes" id="UP000325577"/>
    </source>
</evidence>
<dbReference type="AlphaFoldDB" id="A0A5J5BZ90"/>
<dbReference type="OrthoDB" id="1845088at2759"/>
<dbReference type="EMBL" id="CM018032">
    <property type="protein sequence ID" value="KAA8547190.1"/>
    <property type="molecule type" value="Genomic_DNA"/>
</dbReference>